<dbReference type="Pfam" id="PF13499">
    <property type="entry name" value="EF-hand_7"/>
    <property type="match status" value="1"/>
</dbReference>
<evidence type="ECO:0000256" key="6">
    <source>
        <dbReference type="RuleBase" id="RU368048"/>
    </source>
</evidence>
<keyword evidence="3" id="KW-0677">Repeat</keyword>
<keyword evidence="4 5" id="KW-0106">Calcium</keyword>
<dbReference type="InterPro" id="IPR008080">
    <property type="entry name" value="Parvalbumin"/>
</dbReference>
<proteinExistence type="inferred from homology"/>
<dbReference type="FunFam" id="1.10.238.10:FF:000629">
    <property type="entry name" value="Parvalbumin beta 2"/>
    <property type="match status" value="1"/>
</dbReference>
<evidence type="ECO:0000256" key="5">
    <source>
        <dbReference type="PIRSR" id="PIRSR608080-1"/>
    </source>
</evidence>
<keyword evidence="2 5" id="KW-0479">Metal-binding</keyword>
<feature type="binding site" evidence="5">
    <location>
        <position position="146"/>
    </location>
    <ligand>
        <name>Ca(2+)</name>
        <dbReference type="ChEBI" id="CHEBI:29108"/>
        <label>1</label>
    </ligand>
</feature>
<dbReference type="GO" id="GO:0005737">
    <property type="term" value="C:cytoplasm"/>
    <property type="evidence" value="ECO:0007669"/>
    <property type="project" value="TreeGrafter"/>
</dbReference>
<dbReference type="OMA" id="CQVKKMA"/>
<accession>A0A8D0BJB8</accession>
<feature type="binding site" evidence="5">
    <location>
        <position position="137"/>
    </location>
    <ligand>
        <name>Ca(2+)</name>
        <dbReference type="ChEBI" id="CHEBI:29108"/>
        <label>1</label>
    </ligand>
</feature>
<dbReference type="InterPro" id="IPR011992">
    <property type="entry name" value="EF-hand-dom_pair"/>
</dbReference>
<feature type="binding site" evidence="5">
    <location>
        <position position="94"/>
    </location>
    <ligand>
        <name>Ca(2+)</name>
        <dbReference type="ChEBI" id="CHEBI:29108"/>
        <label>1</label>
    </ligand>
</feature>
<dbReference type="Proteomes" id="UP000694421">
    <property type="component" value="Unplaced"/>
</dbReference>
<dbReference type="PANTHER" id="PTHR11653:SF2">
    <property type="entry name" value="PARVALBUMIN ALPHA"/>
    <property type="match status" value="1"/>
</dbReference>
<feature type="domain" description="EF-hand" evidence="7">
    <location>
        <begin position="122"/>
        <end position="157"/>
    </location>
</feature>
<dbReference type="SUPFAM" id="SSF47473">
    <property type="entry name" value="EF-hand"/>
    <property type="match status" value="1"/>
</dbReference>
<reference evidence="8" key="2">
    <citation type="submission" date="2025-09" db="UniProtKB">
        <authorList>
            <consortium name="Ensembl"/>
        </authorList>
    </citation>
    <scope>IDENTIFICATION</scope>
</reference>
<dbReference type="PRINTS" id="PR01697">
    <property type="entry name" value="PARVALBUMIN"/>
</dbReference>
<dbReference type="PANTHER" id="PTHR11653">
    <property type="entry name" value="PARVALBUMIN ALPHA"/>
    <property type="match status" value="1"/>
</dbReference>
<dbReference type="PROSITE" id="PS00018">
    <property type="entry name" value="EF_HAND_1"/>
    <property type="match status" value="2"/>
</dbReference>
<evidence type="ECO:0000313" key="9">
    <source>
        <dbReference type="Proteomes" id="UP000694421"/>
    </source>
</evidence>
<evidence type="ECO:0000259" key="7">
    <source>
        <dbReference type="PROSITE" id="PS50222"/>
    </source>
</evidence>
<feature type="binding site" evidence="5">
    <location>
        <position position="96"/>
    </location>
    <ligand>
        <name>Ca(2+)</name>
        <dbReference type="ChEBI" id="CHEBI:29108"/>
        <label>1</label>
    </ligand>
</feature>
<dbReference type="CDD" id="cd16252">
    <property type="entry name" value="EFh_calglandulin_like"/>
    <property type="match status" value="1"/>
</dbReference>
<dbReference type="GeneTree" id="ENSGT01140000282649"/>
<evidence type="ECO:0000256" key="1">
    <source>
        <dbReference type="ARBA" id="ARBA00009753"/>
    </source>
</evidence>
<dbReference type="SMART" id="SM00054">
    <property type="entry name" value="EFh"/>
    <property type="match status" value="2"/>
</dbReference>
<comment type="function">
    <text evidence="6">In muscle, parvalbumin is thought to be involved in relaxation after contraction. It binds two calcium ions.</text>
</comment>
<dbReference type="GO" id="GO:0005509">
    <property type="term" value="F:calcium ion binding"/>
    <property type="evidence" value="ECO:0007669"/>
    <property type="project" value="UniProtKB-UniRule"/>
</dbReference>
<dbReference type="Ensembl" id="ENSSMRT00000005611.1">
    <property type="protein sequence ID" value="ENSSMRP00000004756.1"/>
    <property type="gene ID" value="ENSSMRG00000003914.1"/>
</dbReference>
<sequence>MWFSFTKKKTRLLRIQREEICGSHNNMEDDFACQVKKVALAMGASLTDKDIDLLPSDMRHHASFNYTKFFDYMKKFLTSEEREMHLKKAFKMLDKDGSGFIEWNEIKYILSTVPSNMPVVPLSDEEAEAIIQAADTDGDGRIDFQEFSDMVTKEKIPKKK</sequence>
<dbReference type="InterPro" id="IPR002048">
    <property type="entry name" value="EF_hand_dom"/>
</dbReference>
<name>A0A8D0BJB8_SALMN</name>
<organism evidence="8 9">
    <name type="scientific">Salvator merianae</name>
    <name type="common">Argentine black and white tegu</name>
    <name type="synonym">Tupinambis merianae</name>
    <dbReference type="NCBI Taxonomy" id="96440"/>
    <lineage>
        <taxon>Eukaryota</taxon>
        <taxon>Metazoa</taxon>
        <taxon>Chordata</taxon>
        <taxon>Craniata</taxon>
        <taxon>Vertebrata</taxon>
        <taxon>Euteleostomi</taxon>
        <taxon>Lepidosauria</taxon>
        <taxon>Squamata</taxon>
        <taxon>Bifurcata</taxon>
        <taxon>Unidentata</taxon>
        <taxon>Episquamata</taxon>
        <taxon>Laterata</taxon>
        <taxon>Teiioidea</taxon>
        <taxon>Teiidae</taxon>
        <taxon>Salvator</taxon>
    </lineage>
</organism>
<dbReference type="InterPro" id="IPR018247">
    <property type="entry name" value="EF_Hand_1_Ca_BS"/>
</dbReference>
<protein>
    <recommendedName>
        <fullName evidence="6">Parvalbumin</fullName>
    </recommendedName>
</protein>
<feature type="binding site" evidence="5">
    <location>
        <position position="100"/>
    </location>
    <ligand>
        <name>Ca(2+)</name>
        <dbReference type="ChEBI" id="CHEBI:29108"/>
        <label>1</label>
    </ligand>
</feature>
<evidence type="ECO:0000256" key="4">
    <source>
        <dbReference type="ARBA" id="ARBA00022837"/>
    </source>
</evidence>
<comment type="similarity">
    <text evidence="1 6">Belongs to the parvalbumin family.</text>
</comment>
<dbReference type="Gene3D" id="1.10.238.10">
    <property type="entry name" value="EF-hand"/>
    <property type="match status" value="1"/>
</dbReference>
<feature type="binding site" evidence="5">
    <location>
        <position position="105"/>
    </location>
    <ligand>
        <name>Ca(2+)</name>
        <dbReference type="ChEBI" id="CHEBI:29108"/>
        <label>1</label>
    </ligand>
</feature>
<reference evidence="8" key="1">
    <citation type="submission" date="2025-08" db="UniProtKB">
        <authorList>
            <consortium name="Ensembl"/>
        </authorList>
    </citation>
    <scope>IDENTIFICATION</scope>
</reference>
<evidence type="ECO:0000313" key="8">
    <source>
        <dbReference type="Ensembl" id="ENSSMRP00000004756.1"/>
    </source>
</evidence>
<feature type="domain" description="EF-hand" evidence="7">
    <location>
        <begin position="81"/>
        <end position="116"/>
    </location>
</feature>
<evidence type="ECO:0000256" key="2">
    <source>
        <dbReference type="ARBA" id="ARBA00022723"/>
    </source>
</evidence>
<feature type="binding site" evidence="5">
    <location>
        <position position="139"/>
    </location>
    <ligand>
        <name>Ca(2+)</name>
        <dbReference type="ChEBI" id="CHEBI:29108"/>
        <label>1</label>
    </ligand>
</feature>
<feature type="binding site" evidence="5">
    <location>
        <position position="135"/>
    </location>
    <ligand>
        <name>Ca(2+)</name>
        <dbReference type="ChEBI" id="CHEBI:29108"/>
        <label>1</label>
    </ligand>
</feature>
<evidence type="ECO:0000256" key="3">
    <source>
        <dbReference type="ARBA" id="ARBA00022737"/>
    </source>
</evidence>
<keyword evidence="9" id="KW-1185">Reference proteome</keyword>
<dbReference type="PROSITE" id="PS50222">
    <property type="entry name" value="EF_HAND_2"/>
    <property type="match status" value="2"/>
</dbReference>
<feature type="binding site" evidence="5">
    <location>
        <position position="98"/>
    </location>
    <ligand>
        <name>Ca(2+)</name>
        <dbReference type="ChEBI" id="CHEBI:29108"/>
        <label>1</label>
    </ligand>
</feature>
<dbReference type="AlphaFoldDB" id="A0A8D0BJB8"/>